<dbReference type="PANTHER" id="PTHR43681">
    <property type="entry name" value="TRANSMEMBRANE GTPASE FZO"/>
    <property type="match status" value="1"/>
</dbReference>
<organism evidence="3 4">
    <name type="scientific">Vecturithrix granuli</name>
    <dbReference type="NCBI Taxonomy" id="1499967"/>
    <lineage>
        <taxon>Bacteria</taxon>
        <taxon>Candidatus Moduliflexota</taxon>
        <taxon>Candidatus Vecturitrichia</taxon>
        <taxon>Candidatus Vecturitrichales</taxon>
        <taxon>Candidatus Vecturitrichaceae</taxon>
        <taxon>Candidatus Vecturithrix</taxon>
    </lineage>
</organism>
<evidence type="ECO:0000259" key="2">
    <source>
        <dbReference type="Pfam" id="PF00350"/>
    </source>
</evidence>
<feature type="domain" description="Dynamin N-terminal" evidence="2">
    <location>
        <begin position="50"/>
        <end position="207"/>
    </location>
</feature>
<dbReference type="InterPro" id="IPR027417">
    <property type="entry name" value="P-loop_NTPase"/>
</dbReference>
<keyword evidence="1" id="KW-0175">Coiled coil</keyword>
<dbReference type="Pfam" id="PF00350">
    <property type="entry name" value="Dynamin_N"/>
    <property type="match status" value="1"/>
</dbReference>
<evidence type="ECO:0000313" key="4">
    <source>
        <dbReference type="Proteomes" id="UP000030661"/>
    </source>
</evidence>
<reference evidence="3 4" key="1">
    <citation type="journal article" date="2015" name="PeerJ">
        <title>First genomic representation of candidate bacterial phylum KSB3 points to enhanced environmental sensing as a trigger of wastewater bulking.</title>
        <authorList>
            <person name="Sekiguchi Y."/>
            <person name="Ohashi A."/>
            <person name="Parks D.H."/>
            <person name="Yamauchi T."/>
            <person name="Tyson G.W."/>
            <person name="Hugenholtz P."/>
        </authorList>
    </citation>
    <scope>NUCLEOTIDE SEQUENCE [LARGE SCALE GENOMIC DNA]</scope>
</reference>
<dbReference type="HOGENOM" id="CLU_025855_0_0_0"/>
<proteinExistence type="predicted"/>
<dbReference type="InterPro" id="IPR051943">
    <property type="entry name" value="TRAFAC_Dynamin-like_GTPase"/>
</dbReference>
<evidence type="ECO:0000256" key="1">
    <source>
        <dbReference type="SAM" id="Coils"/>
    </source>
</evidence>
<dbReference type="InterPro" id="IPR045063">
    <property type="entry name" value="Dynamin_N"/>
</dbReference>
<dbReference type="AlphaFoldDB" id="A0A081C6M0"/>
<dbReference type="STRING" id="1499967.U27_00116"/>
<feature type="coiled-coil region" evidence="1">
    <location>
        <begin position="562"/>
        <end position="589"/>
    </location>
</feature>
<dbReference type="SUPFAM" id="SSF52540">
    <property type="entry name" value="P-loop containing nucleoside triphosphate hydrolases"/>
    <property type="match status" value="1"/>
</dbReference>
<dbReference type="Gene3D" id="3.40.50.300">
    <property type="entry name" value="P-loop containing nucleotide triphosphate hydrolases"/>
    <property type="match status" value="1"/>
</dbReference>
<name>A0A081C6M0_VECG1</name>
<accession>A0A081C6M0</accession>
<dbReference type="PANTHER" id="PTHR43681:SF1">
    <property type="entry name" value="SARCALUMENIN"/>
    <property type="match status" value="1"/>
</dbReference>
<gene>
    <name evidence="3" type="ORF">U27_00116</name>
</gene>
<keyword evidence="4" id="KW-1185">Reference proteome</keyword>
<sequence length="592" mass="68392">MILDIYKQRQHELSDALHTLHELAEIRQDQHIIDNLTYLSKKLEENRFYLVVLGQFKRGKSTFINSLLGAPLLPTAIVPLTSIVTMIRYGAEERVDVHFENGEHCTISRDELVKYVTEKGNPGNAKQVAQVEISYPSGYLKDGVHFIDTPGVDSVFSDNTRVTHDFLPQVDAALFLLAGDPPISQPELDFLKHVKQHVAKIFFIQNKVDLLDASDCQEALEFSKRVIEDALGGGEIQIYPVSAKQALEAKLTEDQDRLHQSLLPEFDRKLGEFLMREKGRVFLQSVLRSGSKLLADEKFAIRLERKAITTPLEELERKTRLFEEKLSEIQEQKQDNDYLYEAEIKRLSDLLDRDLERLQKRTLPKLLDALQRSGENSTHLPIGEYQRMLEQTLQSGIVHTFDEWVEKEEHRLNEEYAKISQRFSLRTNEIIDALMQASSQLFDLPLEQVKIEETINADSRFYYLLGDRPHFFDLEGALDAISRTFLPTKIVQRKILRDLLNKLPQKIDVNCGRVRSDFTYRIQESFRKFGRNLNLAIDATVESIQHALRQAVEMQKAGKQELEHVTARLDRQHLQIDTLEQDFQSLERSLSE</sequence>
<protein>
    <submittedName>
        <fullName evidence="3">Dynamin family protein</fullName>
    </submittedName>
</protein>
<evidence type="ECO:0000313" key="3">
    <source>
        <dbReference type="EMBL" id="GAK60225.1"/>
    </source>
</evidence>
<dbReference type="Proteomes" id="UP000030661">
    <property type="component" value="Unassembled WGS sequence"/>
</dbReference>
<dbReference type="CDD" id="cd09912">
    <property type="entry name" value="DLP_2"/>
    <property type="match status" value="1"/>
</dbReference>
<dbReference type="EMBL" id="DF820472">
    <property type="protein sequence ID" value="GAK60225.1"/>
    <property type="molecule type" value="Genomic_DNA"/>
</dbReference>
<dbReference type="eggNOG" id="COG0699">
    <property type="taxonomic scope" value="Bacteria"/>
</dbReference>